<dbReference type="InterPro" id="IPR050309">
    <property type="entry name" value="Type-B_Carboxylest/Lipase"/>
</dbReference>
<dbReference type="Proteomes" id="UP000663828">
    <property type="component" value="Unassembled WGS sequence"/>
</dbReference>
<dbReference type="SUPFAM" id="SSF53474">
    <property type="entry name" value="alpha/beta-Hydrolases"/>
    <property type="match status" value="1"/>
</dbReference>
<proteinExistence type="predicted"/>
<evidence type="ECO:0000313" key="2">
    <source>
        <dbReference type="EMBL" id="CAF1588421.1"/>
    </source>
</evidence>
<accession>A0A815ZY68</accession>
<dbReference type="AlphaFoldDB" id="A0A815ZY68"/>
<comment type="caution">
    <text evidence="2">The sequence shown here is derived from an EMBL/GenBank/DDBJ whole genome shotgun (WGS) entry which is preliminary data.</text>
</comment>
<dbReference type="InterPro" id="IPR002018">
    <property type="entry name" value="CarbesteraseB"/>
</dbReference>
<evidence type="ECO:0000259" key="1">
    <source>
        <dbReference type="Pfam" id="PF00135"/>
    </source>
</evidence>
<dbReference type="EMBL" id="CAJNOR010006190">
    <property type="protein sequence ID" value="CAF1588421.1"/>
    <property type="molecule type" value="Genomic_DNA"/>
</dbReference>
<organism evidence="2 3">
    <name type="scientific">Adineta ricciae</name>
    <name type="common">Rotifer</name>
    <dbReference type="NCBI Taxonomy" id="249248"/>
    <lineage>
        <taxon>Eukaryota</taxon>
        <taxon>Metazoa</taxon>
        <taxon>Spiralia</taxon>
        <taxon>Gnathifera</taxon>
        <taxon>Rotifera</taxon>
        <taxon>Eurotatoria</taxon>
        <taxon>Bdelloidea</taxon>
        <taxon>Adinetida</taxon>
        <taxon>Adinetidae</taxon>
        <taxon>Adineta</taxon>
    </lineage>
</organism>
<name>A0A815ZY68_ADIRI</name>
<dbReference type="PANTHER" id="PTHR11559">
    <property type="entry name" value="CARBOXYLESTERASE"/>
    <property type="match status" value="1"/>
</dbReference>
<dbReference type="Gene3D" id="3.40.50.1820">
    <property type="entry name" value="alpha/beta hydrolase"/>
    <property type="match status" value="1"/>
</dbReference>
<protein>
    <recommendedName>
        <fullName evidence="1">Carboxylesterase type B domain-containing protein</fullName>
    </recommendedName>
</protein>
<feature type="domain" description="Carboxylesterase type B" evidence="1">
    <location>
        <begin position="48"/>
        <end position="149"/>
    </location>
</feature>
<evidence type="ECO:0000313" key="3">
    <source>
        <dbReference type="Proteomes" id="UP000663828"/>
    </source>
</evidence>
<keyword evidence="3" id="KW-1185">Reference proteome</keyword>
<sequence length="157" mass="18137">MIYIYFANDFVGRPFVSTTSGRFVGFTIHKKNTWIGILYVAPPIGELSKGYCVWIWIHGGGFQESSSTVPVYDSPDWPNDTIENKNPFIMVNFNYRLNAMGFFVHPTSNDKIRKMIANQGISDQREAIKWIRENIAQFRDDQGSITFMGGLKRWNRK</sequence>
<dbReference type="InterPro" id="IPR029058">
    <property type="entry name" value="AB_hydrolase_fold"/>
</dbReference>
<dbReference type="Pfam" id="PF00135">
    <property type="entry name" value="COesterase"/>
    <property type="match status" value="1"/>
</dbReference>
<gene>
    <name evidence="2" type="ORF">XAT740_LOCUS46286</name>
</gene>
<reference evidence="2" key="1">
    <citation type="submission" date="2021-02" db="EMBL/GenBank/DDBJ databases">
        <authorList>
            <person name="Nowell W R."/>
        </authorList>
    </citation>
    <scope>NUCLEOTIDE SEQUENCE</scope>
</reference>